<sequence length="72" mass="7697">MFSIATGDDVDALFTDWQESLNGSGYPVTQGADDLLDRSIEFSGPGIANAKIIVSPTSEDGRSIIEFDATRD</sequence>
<evidence type="ECO:0000313" key="2">
    <source>
        <dbReference type="Proteomes" id="UP000193900"/>
    </source>
</evidence>
<proteinExistence type="predicted"/>
<organism evidence="1 2">
    <name type="scientific">Roseisalinus antarcticus</name>
    <dbReference type="NCBI Taxonomy" id="254357"/>
    <lineage>
        <taxon>Bacteria</taxon>
        <taxon>Pseudomonadati</taxon>
        <taxon>Pseudomonadota</taxon>
        <taxon>Alphaproteobacteria</taxon>
        <taxon>Rhodobacterales</taxon>
        <taxon>Roseobacteraceae</taxon>
        <taxon>Roseisalinus</taxon>
    </lineage>
</organism>
<dbReference type="RefSeq" id="WP_085880832.1">
    <property type="nucleotide sequence ID" value="NZ_FWFZ01000040.1"/>
</dbReference>
<name>A0A1Y5U3D8_9RHOB</name>
<dbReference type="OrthoDB" id="7451388at2"/>
<dbReference type="EMBL" id="FWFZ01000040">
    <property type="protein sequence ID" value="SLN76227.1"/>
    <property type="molecule type" value="Genomic_DNA"/>
</dbReference>
<evidence type="ECO:0000313" key="1">
    <source>
        <dbReference type="EMBL" id="SLN76227.1"/>
    </source>
</evidence>
<reference evidence="1 2" key="1">
    <citation type="submission" date="2017-03" db="EMBL/GenBank/DDBJ databases">
        <authorList>
            <person name="Afonso C.L."/>
            <person name="Miller P.J."/>
            <person name="Scott M.A."/>
            <person name="Spackman E."/>
            <person name="Goraichik I."/>
            <person name="Dimitrov K.M."/>
            <person name="Suarez D.L."/>
            <person name="Swayne D.E."/>
        </authorList>
    </citation>
    <scope>NUCLEOTIDE SEQUENCE [LARGE SCALE GENOMIC DNA]</scope>
    <source>
        <strain evidence="1 2">CECT 7023</strain>
    </source>
</reference>
<dbReference type="AlphaFoldDB" id="A0A1Y5U3D8"/>
<dbReference type="Proteomes" id="UP000193900">
    <property type="component" value="Unassembled WGS sequence"/>
</dbReference>
<keyword evidence="2" id="KW-1185">Reference proteome</keyword>
<gene>
    <name evidence="1" type="ORF">ROA7023_04124</name>
</gene>
<accession>A0A1Y5U3D8</accession>
<protein>
    <submittedName>
        <fullName evidence="1">Uncharacterized protein</fullName>
    </submittedName>
</protein>